<dbReference type="InterPro" id="IPR001670">
    <property type="entry name" value="ADH_Fe/GldA"/>
</dbReference>
<reference evidence="5" key="1">
    <citation type="submission" date="2024-06" db="EMBL/GenBank/DDBJ databases">
        <title>Biodegradation of dimethachlon by Arthrobacter sp. K5: mechanistic insights and ecological implications.</title>
        <authorList>
            <person name="Hu S."/>
            <person name="Lu P."/>
        </authorList>
    </citation>
    <scope>NUCLEOTIDE SEQUENCE</scope>
    <source>
        <strain evidence="5">K5</strain>
        <plasmid evidence="5">unnamed</plasmid>
    </source>
</reference>
<proteinExistence type="inferred from homology"/>
<dbReference type="InterPro" id="IPR056798">
    <property type="entry name" value="ADH_Fe_C"/>
</dbReference>
<evidence type="ECO:0000259" key="3">
    <source>
        <dbReference type="Pfam" id="PF00465"/>
    </source>
</evidence>
<evidence type="ECO:0000259" key="4">
    <source>
        <dbReference type="Pfam" id="PF25137"/>
    </source>
</evidence>
<dbReference type="PANTHER" id="PTHR11496:SF102">
    <property type="entry name" value="ALCOHOL DEHYDROGENASE 4"/>
    <property type="match status" value="1"/>
</dbReference>
<dbReference type="EC" id="1.1.1.1" evidence="5"/>
<keyword evidence="2 5" id="KW-0560">Oxidoreductase</keyword>
<gene>
    <name evidence="5" type="ORF">ABRP34_22830</name>
</gene>
<dbReference type="Gene3D" id="3.40.50.1970">
    <property type="match status" value="1"/>
</dbReference>
<dbReference type="Pfam" id="PF00465">
    <property type="entry name" value="Fe-ADH"/>
    <property type="match status" value="1"/>
</dbReference>
<dbReference type="RefSeq" id="WP_353713623.1">
    <property type="nucleotide sequence ID" value="NZ_CP159280.1"/>
</dbReference>
<dbReference type="InterPro" id="IPR039697">
    <property type="entry name" value="Alcohol_dehydrogenase_Fe"/>
</dbReference>
<dbReference type="AlphaFoldDB" id="A0AAU8EZ44"/>
<dbReference type="GO" id="GO:0004022">
    <property type="term" value="F:alcohol dehydrogenase (NAD+) activity"/>
    <property type="evidence" value="ECO:0007669"/>
    <property type="project" value="UniProtKB-EC"/>
</dbReference>
<dbReference type="EMBL" id="CP159280">
    <property type="protein sequence ID" value="XCH13942.1"/>
    <property type="molecule type" value="Genomic_DNA"/>
</dbReference>
<geneLocation type="plasmid" evidence="5">
    <name>unnamed</name>
</geneLocation>
<evidence type="ECO:0000313" key="5">
    <source>
        <dbReference type="EMBL" id="XCH13942.1"/>
    </source>
</evidence>
<dbReference type="Pfam" id="PF25137">
    <property type="entry name" value="ADH_Fe_C"/>
    <property type="match status" value="1"/>
</dbReference>
<dbReference type="GO" id="GO:0046872">
    <property type="term" value="F:metal ion binding"/>
    <property type="evidence" value="ECO:0007669"/>
    <property type="project" value="InterPro"/>
</dbReference>
<comment type="similarity">
    <text evidence="1">Belongs to the iron-containing alcohol dehydrogenase family.</text>
</comment>
<name>A0AAU8EZ44_9MICC</name>
<feature type="domain" description="Alcohol dehydrogenase iron-type/glycerol dehydrogenase GldA" evidence="3">
    <location>
        <begin position="14"/>
        <end position="184"/>
    </location>
</feature>
<protein>
    <submittedName>
        <fullName evidence="5">Iron-containing alcohol dehydrogenase</fullName>
        <ecNumber evidence="5">1.1.1.1</ecNumber>
    </submittedName>
</protein>
<evidence type="ECO:0000256" key="2">
    <source>
        <dbReference type="ARBA" id="ARBA00023002"/>
    </source>
</evidence>
<accession>A0AAU8EZ44</accession>
<keyword evidence="5" id="KW-0614">Plasmid</keyword>
<sequence length="387" mass="41090">MTDPRIFEMPRIERVLEGPGALQQIPAELERRGLGRALLVTGRTIGASAPFKELVNSLGERAAAVHNEVKAHNPVGSLAELVRLAQDVNADVIIGIGGGSAIDAAKLTALGVGEGIHEPADFLRYSISHGLPALSGAPLPTIAVPTTLSAAEWNGVAAFVDEATDTKELARYLELTPKTVVLDPGLCALTPRELWTTTGVRAIDHAVEISYATNAHPYTTALCMAALGILARELPRTSKDASDGAATLRCQQAAWMSLVGVHNVPVGLSHAIGHQLGAAGVPHGVTSCITLPHVMRFFEEATKQQQQLMAGVLAEARGSTQPLAAPDEMEVLFEELQVPRRISEFGISVEMLENVVRATMGEAEAVIRQAPREVTAEDVRGLLEKAY</sequence>
<organism evidence="5">
    <name type="scientific">Arthrobacter sp. K5</name>
    <dbReference type="NCBI Taxonomy" id="2839623"/>
    <lineage>
        <taxon>Bacteria</taxon>
        <taxon>Bacillati</taxon>
        <taxon>Actinomycetota</taxon>
        <taxon>Actinomycetes</taxon>
        <taxon>Micrococcales</taxon>
        <taxon>Micrococcaceae</taxon>
        <taxon>Arthrobacter</taxon>
    </lineage>
</organism>
<dbReference type="PANTHER" id="PTHR11496">
    <property type="entry name" value="ALCOHOL DEHYDROGENASE"/>
    <property type="match status" value="1"/>
</dbReference>
<dbReference type="Gene3D" id="1.20.1090.10">
    <property type="entry name" value="Dehydroquinate synthase-like - alpha domain"/>
    <property type="match status" value="1"/>
</dbReference>
<dbReference type="SUPFAM" id="SSF56796">
    <property type="entry name" value="Dehydroquinate synthase-like"/>
    <property type="match status" value="1"/>
</dbReference>
<evidence type="ECO:0000256" key="1">
    <source>
        <dbReference type="ARBA" id="ARBA00007358"/>
    </source>
</evidence>
<feature type="domain" description="Fe-containing alcohol dehydrogenase-like C-terminal" evidence="4">
    <location>
        <begin position="197"/>
        <end position="387"/>
    </location>
</feature>